<comment type="caution">
    <text evidence="5">The sequence shown here is derived from an EMBL/GenBank/DDBJ whole genome shotgun (WGS) entry which is preliminary data.</text>
</comment>
<reference evidence="5 6" key="1">
    <citation type="submission" date="2019-02" db="EMBL/GenBank/DDBJ databases">
        <title>Genome sequencing of the rare red list fungi Bondarzewia mesenterica.</title>
        <authorList>
            <person name="Buettner E."/>
            <person name="Kellner H."/>
        </authorList>
    </citation>
    <scope>NUCLEOTIDE SEQUENCE [LARGE SCALE GENOMIC DNA]</scope>
    <source>
        <strain evidence="5 6">DSM 108281</strain>
    </source>
</reference>
<evidence type="ECO:0000256" key="2">
    <source>
        <dbReference type="ARBA" id="ARBA00023002"/>
    </source>
</evidence>
<proteinExistence type="inferred from homology"/>
<evidence type="ECO:0000313" key="5">
    <source>
        <dbReference type="EMBL" id="THH08336.1"/>
    </source>
</evidence>
<evidence type="ECO:0008006" key="7">
    <source>
        <dbReference type="Google" id="ProtNLM"/>
    </source>
</evidence>
<dbReference type="GO" id="GO:0043386">
    <property type="term" value="P:mycotoxin biosynthetic process"/>
    <property type="evidence" value="ECO:0007669"/>
    <property type="project" value="InterPro"/>
</dbReference>
<dbReference type="PANTHER" id="PTHR33365:SF11">
    <property type="entry name" value="TAT PATHWAY SIGNAL SEQUENCE"/>
    <property type="match status" value="1"/>
</dbReference>
<name>A0A4S4L9I8_9AGAM</name>
<accession>A0A4S4L9I8</accession>
<feature type="transmembrane region" description="Helical" evidence="4">
    <location>
        <begin position="20"/>
        <end position="39"/>
    </location>
</feature>
<dbReference type="OrthoDB" id="3687641at2759"/>
<evidence type="ECO:0000313" key="6">
    <source>
        <dbReference type="Proteomes" id="UP000310158"/>
    </source>
</evidence>
<sequence length="220" mass="25137">MKFHLRGSSRACRPLENVSVAIFWILLSVTNIIVFYRLLVYRPDSSKIVSGGVVNSDVHEYTYVGDDFPENYPMPELLEPVLLTVEESTHYPLAGADALKQWASTAPRSIGYVRLGAPQRTLCVSMFHQLHCLRALRLRIDEGVGSLAHAQHCLNYLRQMVLCSPDLTLEPFDPLKRDFEVQRTGATHECRDWRTVYAEIDRNWDAWRRDANATDGDSEK</sequence>
<keyword evidence="6" id="KW-1185">Reference proteome</keyword>
<dbReference type="PANTHER" id="PTHR33365">
    <property type="entry name" value="YALI0B05434P"/>
    <property type="match status" value="1"/>
</dbReference>
<organism evidence="5 6">
    <name type="scientific">Bondarzewia mesenterica</name>
    <dbReference type="NCBI Taxonomy" id="1095465"/>
    <lineage>
        <taxon>Eukaryota</taxon>
        <taxon>Fungi</taxon>
        <taxon>Dikarya</taxon>
        <taxon>Basidiomycota</taxon>
        <taxon>Agaricomycotina</taxon>
        <taxon>Agaricomycetes</taxon>
        <taxon>Russulales</taxon>
        <taxon>Bondarzewiaceae</taxon>
        <taxon>Bondarzewia</taxon>
    </lineage>
</organism>
<dbReference type="Pfam" id="PF11807">
    <property type="entry name" value="UstYa"/>
    <property type="match status" value="1"/>
</dbReference>
<comment type="similarity">
    <text evidence="3">Belongs to the ustYa family.</text>
</comment>
<dbReference type="InterPro" id="IPR021765">
    <property type="entry name" value="UstYa-like"/>
</dbReference>
<keyword evidence="4" id="KW-1133">Transmembrane helix</keyword>
<comment type="pathway">
    <text evidence="1">Mycotoxin biosynthesis.</text>
</comment>
<protein>
    <recommendedName>
        <fullName evidence="7">DUF3328 domain-containing protein</fullName>
    </recommendedName>
</protein>
<gene>
    <name evidence="5" type="ORF">EW146_g9027</name>
</gene>
<dbReference type="Proteomes" id="UP000310158">
    <property type="component" value="Unassembled WGS sequence"/>
</dbReference>
<evidence type="ECO:0000256" key="1">
    <source>
        <dbReference type="ARBA" id="ARBA00004685"/>
    </source>
</evidence>
<dbReference type="EMBL" id="SGPL01000706">
    <property type="protein sequence ID" value="THH08336.1"/>
    <property type="molecule type" value="Genomic_DNA"/>
</dbReference>
<dbReference type="GO" id="GO:0016491">
    <property type="term" value="F:oxidoreductase activity"/>
    <property type="evidence" value="ECO:0007669"/>
    <property type="project" value="UniProtKB-KW"/>
</dbReference>
<evidence type="ECO:0000256" key="3">
    <source>
        <dbReference type="ARBA" id="ARBA00035112"/>
    </source>
</evidence>
<keyword evidence="4" id="KW-0812">Transmembrane</keyword>
<evidence type="ECO:0000256" key="4">
    <source>
        <dbReference type="SAM" id="Phobius"/>
    </source>
</evidence>
<keyword evidence="4" id="KW-0472">Membrane</keyword>
<dbReference type="AlphaFoldDB" id="A0A4S4L9I8"/>
<keyword evidence="2" id="KW-0560">Oxidoreductase</keyword>